<dbReference type="Proteomes" id="UP001346149">
    <property type="component" value="Unassembled WGS sequence"/>
</dbReference>
<evidence type="ECO:0000313" key="1">
    <source>
        <dbReference type="EMBL" id="KAK4789088.1"/>
    </source>
</evidence>
<name>A0AAN7LIZ6_TRANT</name>
<dbReference type="EMBL" id="JAXQNO010000011">
    <property type="protein sequence ID" value="KAK4789088.1"/>
    <property type="molecule type" value="Genomic_DNA"/>
</dbReference>
<keyword evidence="2" id="KW-1185">Reference proteome</keyword>
<protein>
    <submittedName>
        <fullName evidence="1">Uncharacterized protein</fullName>
    </submittedName>
</protein>
<proteinExistence type="predicted"/>
<evidence type="ECO:0000313" key="2">
    <source>
        <dbReference type="Proteomes" id="UP001346149"/>
    </source>
</evidence>
<comment type="caution">
    <text evidence="1">The sequence shown here is derived from an EMBL/GenBank/DDBJ whole genome shotgun (WGS) entry which is preliminary data.</text>
</comment>
<gene>
    <name evidence="1" type="ORF">SAY86_020407</name>
</gene>
<dbReference type="AlphaFoldDB" id="A0AAN7LIZ6"/>
<reference evidence="1 2" key="1">
    <citation type="journal article" date="2023" name="Hortic Res">
        <title>Pangenome of water caltrop reveals structural variations and asymmetric subgenome divergence after allopolyploidization.</title>
        <authorList>
            <person name="Zhang X."/>
            <person name="Chen Y."/>
            <person name="Wang L."/>
            <person name="Yuan Y."/>
            <person name="Fang M."/>
            <person name="Shi L."/>
            <person name="Lu R."/>
            <person name="Comes H.P."/>
            <person name="Ma Y."/>
            <person name="Chen Y."/>
            <person name="Huang G."/>
            <person name="Zhou Y."/>
            <person name="Zheng Z."/>
            <person name="Qiu Y."/>
        </authorList>
    </citation>
    <scope>NUCLEOTIDE SEQUENCE [LARGE SCALE GENOMIC DNA]</scope>
    <source>
        <strain evidence="1">F231</strain>
    </source>
</reference>
<sequence length="167" mass="17963">MRGSNYYFNPSCSPSFQQLMRSFNHDDRIAYPTTDTTLQTKLEPLQAPHNLHQPQVISGEPNPWSSLSLPSAVSGSNTAMYRGTATVPSGLHFMNVHTPMAVLSGQPIACGSGGGTLSADNHLPGGRFKLVLQIPITELMTTMKKKKKAGMQVAAVAGFSCAIKRKC</sequence>
<organism evidence="1 2">
    <name type="scientific">Trapa natans</name>
    <name type="common">Water chestnut</name>
    <dbReference type="NCBI Taxonomy" id="22666"/>
    <lineage>
        <taxon>Eukaryota</taxon>
        <taxon>Viridiplantae</taxon>
        <taxon>Streptophyta</taxon>
        <taxon>Embryophyta</taxon>
        <taxon>Tracheophyta</taxon>
        <taxon>Spermatophyta</taxon>
        <taxon>Magnoliopsida</taxon>
        <taxon>eudicotyledons</taxon>
        <taxon>Gunneridae</taxon>
        <taxon>Pentapetalae</taxon>
        <taxon>rosids</taxon>
        <taxon>malvids</taxon>
        <taxon>Myrtales</taxon>
        <taxon>Lythraceae</taxon>
        <taxon>Trapa</taxon>
    </lineage>
</organism>
<accession>A0AAN7LIZ6</accession>